<dbReference type="AlphaFoldDB" id="A0A7Y6MBV5"/>
<feature type="compositionally biased region" description="Low complexity" evidence="7">
    <location>
        <begin position="299"/>
        <end position="309"/>
    </location>
</feature>
<dbReference type="PROSITE" id="PS00108">
    <property type="entry name" value="PROTEIN_KINASE_ST"/>
    <property type="match status" value="1"/>
</dbReference>
<evidence type="ECO:0000256" key="2">
    <source>
        <dbReference type="ARBA" id="ARBA00022679"/>
    </source>
</evidence>
<organism evidence="10 11">
    <name type="scientific">Nonomuraea rhodomycinica</name>
    <dbReference type="NCBI Taxonomy" id="1712872"/>
    <lineage>
        <taxon>Bacteria</taxon>
        <taxon>Bacillati</taxon>
        <taxon>Actinomycetota</taxon>
        <taxon>Actinomycetes</taxon>
        <taxon>Streptosporangiales</taxon>
        <taxon>Streptosporangiaceae</taxon>
        <taxon>Nonomuraea</taxon>
    </lineage>
</organism>
<evidence type="ECO:0000256" key="1">
    <source>
        <dbReference type="ARBA" id="ARBA00010333"/>
    </source>
</evidence>
<dbReference type="InterPro" id="IPR018313">
    <property type="entry name" value="SBP_3_CS"/>
</dbReference>
<feature type="compositionally biased region" description="Basic and acidic residues" evidence="7">
    <location>
        <begin position="390"/>
        <end position="419"/>
    </location>
</feature>
<protein>
    <submittedName>
        <fullName evidence="10">Transporter substrate-binding domain-containing protein</fullName>
    </submittedName>
</protein>
<evidence type="ECO:0000313" key="11">
    <source>
        <dbReference type="Proteomes" id="UP000546126"/>
    </source>
</evidence>
<keyword evidence="5" id="KW-0418">Kinase</keyword>
<feature type="compositionally biased region" description="Gly residues" evidence="7">
    <location>
        <begin position="349"/>
        <end position="362"/>
    </location>
</feature>
<dbReference type="GO" id="GO:0004674">
    <property type="term" value="F:protein serine/threonine kinase activity"/>
    <property type="evidence" value="ECO:0007669"/>
    <property type="project" value="TreeGrafter"/>
</dbReference>
<proteinExistence type="inferred from homology"/>
<feature type="domain" description="Protein kinase" evidence="9">
    <location>
        <begin position="18"/>
        <end position="271"/>
    </location>
</feature>
<dbReference type="InterPro" id="IPR000719">
    <property type="entry name" value="Prot_kinase_dom"/>
</dbReference>
<dbReference type="EMBL" id="JABWGO010000002">
    <property type="protein sequence ID" value="NUW40879.1"/>
    <property type="molecule type" value="Genomic_DNA"/>
</dbReference>
<reference evidence="10 11" key="1">
    <citation type="submission" date="2020-06" db="EMBL/GenBank/DDBJ databases">
        <authorList>
            <person name="Chanama M."/>
        </authorList>
    </citation>
    <scope>NUCLEOTIDE SEQUENCE [LARGE SCALE GENOMIC DNA]</scope>
    <source>
        <strain evidence="10 11">TBRC6557</strain>
    </source>
</reference>
<dbReference type="SMART" id="SM00062">
    <property type="entry name" value="PBPb"/>
    <property type="match status" value="1"/>
</dbReference>
<keyword evidence="4" id="KW-0547">Nucleotide-binding</keyword>
<dbReference type="InterPro" id="IPR001638">
    <property type="entry name" value="Solute-binding_3/MltF_N"/>
</dbReference>
<accession>A0A7Y6MBV5</accession>
<keyword evidence="8" id="KW-0472">Membrane</keyword>
<comment type="similarity">
    <text evidence="1">Belongs to the bacterial solute-binding protein 3 family.</text>
</comment>
<evidence type="ECO:0000256" key="7">
    <source>
        <dbReference type="SAM" id="MobiDB-lite"/>
    </source>
</evidence>
<feature type="region of interest" description="Disordered" evidence="7">
    <location>
        <begin position="294"/>
        <end position="423"/>
    </location>
</feature>
<keyword evidence="2" id="KW-0808">Transferase</keyword>
<gene>
    <name evidence="10" type="ORF">HT134_12105</name>
</gene>
<name>A0A7Y6MBV5_9ACTN</name>
<keyword evidence="8" id="KW-1133">Transmembrane helix</keyword>
<dbReference type="InterPro" id="IPR008271">
    <property type="entry name" value="Ser/Thr_kinase_AS"/>
</dbReference>
<dbReference type="PANTHER" id="PTHR43289:SF34">
    <property type="entry name" value="SERINE_THREONINE-PROTEIN KINASE YBDM-RELATED"/>
    <property type="match status" value="1"/>
</dbReference>
<evidence type="ECO:0000256" key="3">
    <source>
        <dbReference type="ARBA" id="ARBA00022729"/>
    </source>
</evidence>
<evidence type="ECO:0000256" key="8">
    <source>
        <dbReference type="SAM" id="Phobius"/>
    </source>
</evidence>
<dbReference type="PROSITE" id="PS50011">
    <property type="entry name" value="PROTEIN_KINASE_DOM"/>
    <property type="match status" value="1"/>
</dbReference>
<sequence length="787" mass="82141">MPQISPLVTGDPGEVGSFRLTGRIGEGGQGVVYLGVDEQGERAAIKLLHVKFSGDQIARSRFARELKAAKRVASFCTARVIEADLDGDTPYIASEYIDGRALRDIVDTDGPLRGTVLDRLAIGTATALTAIHHASIIHRDFKPDNVLIAADGPRVVDFGIARIIDSTGTITSRAIGTPAYMAPEQIAGDDVGPYTDVFAWGATIAFAASGKAAFEGNSIAVVLNRILNHEVDVSMMPEPLRGVVRSALAKSPEERPSADQILLRLLGQPETSGASTAVLTRGVQVASDDTTPFLRVSSTLAPPGAPRTTTGGGQPAPGAPHTRGGGTSGVLAGTPGTRQGTAGHTGAPGQTGGGSAPTGGGFAYDPDDPNAETSLIRPSALTSEGPPGAADHDHRSDHDHRPDDHRADQAHRADHDHRAGRPAQDGRQALAGLLMPAGQQAPADQQPAAFQGAEHQPLAALQAAEQQPAALQGAEYLPAAGHTGVPPTPPTQLGGRARRRKAWWIILTAALAVVVAAVTVAVVNDWPRRLLGQDADGRKTPSASAFASVVDKVASTGKLVIGVKGDLPGIGLQRDGGFEGFDVELGKRIAAELGAKNTSFVRVGVGNRDDMLADGSVDLVLATYSIDKSGVEFAGPYYLAHQDVLVPDGKGIEKIEDLKGRKVCAVNSPSVGKVQALVDVEPVRAGNYAECMDLLRSGRVDAVPGDDLILAGFAGREPLRYKIIGAKLSNERYAVGIRGGDARTCEAVSGVIADFYRTGVMKELLTRYFAKVDFTLELKPPAMETCG</sequence>
<dbReference type="Gene3D" id="3.40.190.10">
    <property type="entry name" value="Periplasmic binding protein-like II"/>
    <property type="match status" value="2"/>
</dbReference>
<keyword evidence="8" id="KW-0812">Transmembrane</keyword>
<dbReference type="RefSeq" id="WP_175600460.1">
    <property type="nucleotide sequence ID" value="NZ_JABWGO010000002.1"/>
</dbReference>
<comment type="caution">
    <text evidence="10">The sequence shown here is derived from an EMBL/GenBank/DDBJ whole genome shotgun (WGS) entry which is preliminary data.</text>
</comment>
<evidence type="ECO:0000313" key="10">
    <source>
        <dbReference type="EMBL" id="NUW40879.1"/>
    </source>
</evidence>
<keyword evidence="11" id="KW-1185">Reference proteome</keyword>
<dbReference type="Gene3D" id="1.10.510.10">
    <property type="entry name" value="Transferase(Phosphotransferase) domain 1"/>
    <property type="match status" value="1"/>
</dbReference>
<dbReference type="GO" id="GO:0005524">
    <property type="term" value="F:ATP binding"/>
    <property type="evidence" value="ECO:0007669"/>
    <property type="project" value="UniProtKB-KW"/>
</dbReference>
<dbReference type="SUPFAM" id="SSF56112">
    <property type="entry name" value="Protein kinase-like (PK-like)"/>
    <property type="match status" value="1"/>
</dbReference>
<dbReference type="Proteomes" id="UP000546126">
    <property type="component" value="Unassembled WGS sequence"/>
</dbReference>
<evidence type="ECO:0000256" key="4">
    <source>
        <dbReference type="ARBA" id="ARBA00022741"/>
    </source>
</evidence>
<dbReference type="Pfam" id="PF00069">
    <property type="entry name" value="Pkinase"/>
    <property type="match status" value="1"/>
</dbReference>
<dbReference type="CDD" id="cd14014">
    <property type="entry name" value="STKc_PknB_like"/>
    <property type="match status" value="1"/>
</dbReference>
<dbReference type="PANTHER" id="PTHR43289">
    <property type="entry name" value="MITOGEN-ACTIVATED PROTEIN KINASE KINASE KINASE 20-RELATED"/>
    <property type="match status" value="1"/>
</dbReference>
<evidence type="ECO:0000256" key="5">
    <source>
        <dbReference type="ARBA" id="ARBA00022777"/>
    </source>
</evidence>
<dbReference type="Gene3D" id="3.30.200.20">
    <property type="entry name" value="Phosphorylase Kinase, domain 1"/>
    <property type="match status" value="1"/>
</dbReference>
<keyword evidence="3" id="KW-0732">Signal</keyword>
<dbReference type="InterPro" id="IPR011009">
    <property type="entry name" value="Kinase-like_dom_sf"/>
</dbReference>
<feature type="transmembrane region" description="Helical" evidence="8">
    <location>
        <begin position="502"/>
        <end position="523"/>
    </location>
</feature>
<dbReference type="PROSITE" id="PS01039">
    <property type="entry name" value="SBP_BACTERIAL_3"/>
    <property type="match status" value="1"/>
</dbReference>
<dbReference type="SUPFAM" id="SSF53850">
    <property type="entry name" value="Periplasmic binding protein-like II"/>
    <property type="match status" value="1"/>
</dbReference>
<evidence type="ECO:0000256" key="6">
    <source>
        <dbReference type="ARBA" id="ARBA00022840"/>
    </source>
</evidence>
<dbReference type="Pfam" id="PF00497">
    <property type="entry name" value="SBP_bac_3"/>
    <property type="match status" value="1"/>
</dbReference>
<keyword evidence="6" id="KW-0067">ATP-binding</keyword>
<evidence type="ECO:0000259" key="9">
    <source>
        <dbReference type="PROSITE" id="PS50011"/>
    </source>
</evidence>